<keyword evidence="3" id="KW-1185">Reference proteome</keyword>
<dbReference type="Proteomes" id="UP000482800">
    <property type="component" value="Unassembled WGS sequence"/>
</dbReference>
<proteinExistence type="predicted"/>
<dbReference type="AlphaFoldDB" id="A0A6V8KAZ5"/>
<reference evidence="2 3" key="2">
    <citation type="submission" date="2020-03" db="EMBL/GenBank/DDBJ databases">
        <authorList>
            <person name="Ichikawa N."/>
            <person name="Kimura A."/>
            <person name="Kitahashi Y."/>
            <person name="Uohara A."/>
        </authorList>
    </citation>
    <scope>NUCLEOTIDE SEQUENCE [LARGE SCALE GENOMIC DNA]</scope>
    <source>
        <strain evidence="2 3">NBRC 108639</strain>
    </source>
</reference>
<evidence type="ECO:0000313" key="3">
    <source>
        <dbReference type="Proteomes" id="UP000482800"/>
    </source>
</evidence>
<gene>
    <name evidence="2" type="ORF">Phou_047600</name>
</gene>
<feature type="region of interest" description="Disordered" evidence="1">
    <location>
        <begin position="65"/>
        <end position="84"/>
    </location>
</feature>
<evidence type="ECO:0000256" key="1">
    <source>
        <dbReference type="SAM" id="MobiDB-lite"/>
    </source>
</evidence>
<protein>
    <submittedName>
        <fullName evidence="2">Uncharacterized protein</fullName>
    </submittedName>
</protein>
<organism evidence="2 3">
    <name type="scientific">Phytohabitans houttuyneae</name>
    <dbReference type="NCBI Taxonomy" id="1076126"/>
    <lineage>
        <taxon>Bacteria</taxon>
        <taxon>Bacillati</taxon>
        <taxon>Actinomycetota</taxon>
        <taxon>Actinomycetes</taxon>
        <taxon>Micromonosporales</taxon>
        <taxon>Micromonosporaceae</taxon>
    </lineage>
</organism>
<name>A0A6V8KAZ5_9ACTN</name>
<sequence length="84" mass="9111">MVALPINCTNSKHSVIRRRKGHTPNGGPIPCACYYDYVRPNCGIDCAPKFFPRAASSGNIDHIRAMRDGPRDAPSNTIAVSLVT</sequence>
<comment type="caution">
    <text evidence="2">The sequence shown here is derived from an EMBL/GenBank/DDBJ whole genome shotgun (WGS) entry which is preliminary data.</text>
</comment>
<feature type="compositionally biased region" description="Polar residues" evidence="1">
    <location>
        <begin position="74"/>
        <end position="84"/>
    </location>
</feature>
<accession>A0A6V8KAZ5</accession>
<dbReference type="EMBL" id="BLPF01000001">
    <property type="protein sequence ID" value="GFJ80580.1"/>
    <property type="molecule type" value="Genomic_DNA"/>
</dbReference>
<evidence type="ECO:0000313" key="2">
    <source>
        <dbReference type="EMBL" id="GFJ80580.1"/>
    </source>
</evidence>
<reference evidence="2 3" key="1">
    <citation type="submission" date="2020-03" db="EMBL/GenBank/DDBJ databases">
        <title>Whole genome shotgun sequence of Phytohabitans houttuyneae NBRC 108639.</title>
        <authorList>
            <person name="Komaki H."/>
            <person name="Tamura T."/>
        </authorList>
    </citation>
    <scope>NUCLEOTIDE SEQUENCE [LARGE SCALE GENOMIC DNA]</scope>
    <source>
        <strain evidence="2 3">NBRC 108639</strain>
    </source>
</reference>